<gene>
    <name evidence="1" type="ORF">SDC9_199152</name>
</gene>
<name>A0A645IT04_9ZZZZ</name>
<reference evidence="1" key="1">
    <citation type="submission" date="2019-08" db="EMBL/GenBank/DDBJ databases">
        <authorList>
            <person name="Kucharzyk K."/>
            <person name="Murdoch R.W."/>
            <person name="Higgins S."/>
            <person name="Loffler F."/>
        </authorList>
    </citation>
    <scope>NUCLEOTIDE SEQUENCE</scope>
</reference>
<dbReference type="EMBL" id="VSSQ01116685">
    <property type="protein sequence ID" value="MPN51504.1"/>
    <property type="molecule type" value="Genomic_DNA"/>
</dbReference>
<organism evidence="1">
    <name type="scientific">bioreactor metagenome</name>
    <dbReference type="NCBI Taxonomy" id="1076179"/>
    <lineage>
        <taxon>unclassified sequences</taxon>
        <taxon>metagenomes</taxon>
        <taxon>ecological metagenomes</taxon>
    </lineage>
</organism>
<comment type="caution">
    <text evidence="1">The sequence shown here is derived from an EMBL/GenBank/DDBJ whole genome shotgun (WGS) entry which is preliminary data.</text>
</comment>
<protein>
    <submittedName>
        <fullName evidence="1">Uncharacterized protein</fullName>
    </submittedName>
</protein>
<evidence type="ECO:0000313" key="1">
    <source>
        <dbReference type="EMBL" id="MPN51504.1"/>
    </source>
</evidence>
<proteinExistence type="predicted"/>
<dbReference type="AlphaFoldDB" id="A0A645IT04"/>
<accession>A0A645IT04</accession>
<sequence>MLGLFSLLDVILQKPMEEALKEVAVEERVRRALIQKEGNLYTILDFIYTYERADWDKCSIIMIQNDVKFEAVSRAFLEATLWYHQLLSTLDQP</sequence>